<evidence type="ECO:0000313" key="6">
    <source>
        <dbReference type="Proteomes" id="UP001055172"/>
    </source>
</evidence>
<evidence type="ECO:0000256" key="2">
    <source>
        <dbReference type="ARBA" id="ARBA00023043"/>
    </source>
</evidence>
<gene>
    <name evidence="5" type="ORF">ColLi_13118</name>
</gene>
<dbReference type="Gene3D" id="1.25.40.20">
    <property type="entry name" value="Ankyrin repeat-containing domain"/>
    <property type="match status" value="1"/>
</dbReference>
<comment type="caution">
    <text evidence="5">The sequence shown here is derived from an EMBL/GenBank/DDBJ whole genome shotgun (WGS) entry which is preliminary data.</text>
</comment>
<name>A0AA37LYF1_9PEZI</name>
<organism evidence="5 6">
    <name type="scientific">Colletotrichum liriopes</name>
    <dbReference type="NCBI Taxonomy" id="708192"/>
    <lineage>
        <taxon>Eukaryota</taxon>
        <taxon>Fungi</taxon>
        <taxon>Dikarya</taxon>
        <taxon>Ascomycota</taxon>
        <taxon>Pezizomycotina</taxon>
        <taxon>Sordariomycetes</taxon>
        <taxon>Hypocreomycetidae</taxon>
        <taxon>Glomerellales</taxon>
        <taxon>Glomerellaceae</taxon>
        <taxon>Colletotrichum</taxon>
        <taxon>Colletotrichum spaethianum species complex</taxon>
    </lineage>
</organism>
<keyword evidence="1" id="KW-0677">Repeat</keyword>
<protein>
    <recommendedName>
        <fullName evidence="7">Ankyrin repeat protein</fullName>
    </recommendedName>
</protein>
<dbReference type="PANTHER" id="PTHR24198:SF165">
    <property type="entry name" value="ANKYRIN REPEAT-CONTAINING PROTEIN-RELATED"/>
    <property type="match status" value="1"/>
</dbReference>
<keyword evidence="6" id="KW-1185">Reference proteome</keyword>
<dbReference type="PANTHER" id="PTHR24198">
    <property type="entry name" value="ANKYRIN REPEAT AND PROTEIN KINASE DOMAIN-CONTAINING PROTEIN"/>
    <property type="match status" value="1"/>
</dbReference>
<feature type="repeat" description="ANK" evidence="3">
    <location>
        <begin position="155"/>
        <end position="187"/>
    </location>
</feature>
<keyword evidence="2 3" id="KW-0040">ANK repeat</keyword>
<evidence type="ECO:0000256" key="1">
    <source>
        <dbReference type="ARBA" id="ARBA00022737"/>
    </source>
</evidence>
<evidence type="ECO:0008006" key="7">
    <source>
        <dbReference type="Google" id="ProtNLM"/>
    </source>
</evidence>
<dbReference type="SUPFAM" id="SSF48403">
    <property type="entry name" value="Ankyrin repeat"/>
    <property type="match status" value="1"/>
</dbReference>
<dbReference type="PROSITE" id="PS50088">
    <property type="entry name" value="ANK_REPEAT"/>
    <property type="match status" value="1"/>
</dbReference>
<dbReference type="InterPro" id="IPR002110">
    <property type="entry name" value="Ankyrin_rpt"/>
</dbReference>
<dbReference type="Pfam" id="PF12796">
    <property type="entry name" value="Ank_2"/>
    <property type="match status" value="1"/>
</dbReference>
<accession>A0AA37LYF1</accession>
<dbReference type="SMART" id="SM00248">
    <property type="entry name" value="ANK"/>
    <property type="match status" value="3"/>
</dbReference>
<dbReference type="PROSITE" id="PS50297">
    <property type="entry name" value="ANK_REP_REGION"/>
    <property type="match status" value="1"/>
</dbReference>
<evidence type="ECO:0000256" key="3">
    <source>
        <dbReference type="PROSITE-ProRule" id="PRU00023"/>
    </source>
</evidence>
<evidence type="ECO:0000256" key="4">
    <source>
        <dbReference type="SAM" id="MobiDB-lite"/>
    </source>
</evidence>
<feature type="region of interest" description="Disordered" evidence="4">
    <location>
        <begin position="67"/>
        <end position="93"/>
    </location>
</feature>
<dbReference type="Proteomes" id="UP001055172">
    <property type="component" value="Unassembled WGS sequence"/>
</dbReference>
<dbReference type="EMBL" id="BPPX01000051">
    <property type="protein sequence ID" value="GJC90280.1"/>
    <property type="molecule type" value="Genomic_DNA"/>
</dbReference>
<proteinExistence type="predicted"/>
<reference evidence="5 6" key="1">
    <citation type="submission" date="2021-07" db="EMBL/GenBank/DDBJ databases">
        <title>Genome data of Colletotrichum spaethianum.</title>
        <authorList>
            <person name="Utami Y.D."/>
            <person name="Hiruma K."/>
        </authorList>
    </citation>
    <scope>NUCLEOTIDE SEQUENCE [LARGE SCALE GENOMIC DNA]</scope>
    <source>
        <strain evidence="5 6">MAFF 242679</strain>
    </source>
</reference>
<evidence type="ECO:0000313" key="5">
    <source>
        <dbReference type="EMBL" id="GJC90280.1"/>
    </source>
</evidence>
<dbReference type="AlphaFoldDB" id="A0AA37LYF1"/>
<dbReference type="InterPro" id="IPR036770">
    <property type="entry name" value="Ankyrin_rpt-contain_sf"/>
</dbReference>
<sequence>MAQPVDVVSLSAPYLTVDCLWYIVQASSSCLPTLHALGRVNRALHGLCERPLYETVSVLDNERTIKAASVDPESEPRRRSKQGRPTGDARPKPTVPVVLWAAAKGRVDTLTLYERLSPHPHHVTATFRAPIDRCRLHWPWADGVSSGQGSPAWTAHTTPLHLASQSGQDDAVRWLLKRGMDATNLNRLSTLACICPSRHVELLLVNHNICSPQYAPRVTALDLAIAHGHQSTAQHLIEAGAEWRTANEDAGGVSALHLMSANGRHELLWWLASTRPNDFGRTVELADDVGMTILHYLVVAPAETRSQQRDMSRTIDVILGSNTRLTLNERRHWGHDADEDLECEADGWCSDSPMQLAALMGKRGAAEVFRTKCTAEQSVFAVSHDDVDDTCEDTHDPRDLQETQV</sequence>